<protein>
    <submittedName>
        <fullName evidence="2">Uncharacterized protein</fullName>
    </submittedName>
</protein>
<keyword evidence="3" id="KW-1185">Reference proteome</keyword>
<accession>A0A7R7DSS8</accession>
<name>A0A7R7DSS8_9ACTN</name>
<proteinExistence type="predicted"/>
<dbReference type="AlphaFoldDB" id="A0A7R7DSS8"/>
<organism evidence="2 3">
    <name type="scientific">Actinocatenispora thailandica</name>
    <dbReference type="NCBI Taxonomy" id="227318"/>
    <lineage>
        <taxon>Bacteria</taxon>
        <taxon>Bacillati</taxon>
        <taxon>Actinomycetota</taxon>
        <taxon>Actinomycetes</taxon>
        <taxon>Micromonosporales</taxon>
        <taxon>Micromonosporaceae</taxon>
        <taxon>Actinocatenispora</taxon>
    </lineage>
</organism>
<reference evidence="2 3" key="1">
    <citation type="submission" date="2020-08" db="EMBL/GenBank/DDBJ databases">
        <title>Whole genome shotgun sequence of Actinocatenispora thailandica NBRC 105041.</title>
        <authorList>
            <person name="Komaki H."/>
            <person name="Tamura T."/>
        </authorList>
    </citation>
    <scope>NUCLEOTIDE SEQUENCE [LARGE SCALE GENOMIC DNA]</scope>
    <source>
        <strain evidence="2 3">NBRC 105041</strain>
    </source>
</reference>
<sequence>MTGAATGTMAGDSTMAGGGGTPTASATAAAGSPAVDDLDIELDDSDLELDKVIDGALSKVEPQLAEQTATELTAADEADEVDSAGAGEQIRVVLVSAPKKPVG</sequence>
<evidence type="ECO:0000256" key="1">
    <source>
        <dbReference type="SAM" id="MobiDB-lite"/>
    </source>
</evidence>
<feature type="region of interest" description="Disordered" evidence="1">
    <location>
        <begin position="1"/>
        <end position="39"/>
    </location>
</feature>
<feature type="compositionally biased region" description="Low complexity" evidence="1">
    <location>
        <begin position="22"/>
        <end position="34"/>
    </location>
</feature>
<dbReference type="KEGG" id="atl:Athai_47180"/>
<dbReference type="EMBL" id="AP023355">
    <property type="protein sequence ID" value="BCJ37215.1"/>
    <property type="molecule type" value="Genomic_DNA"/>
</dbReference>
<dbReference type="Proteomes" id="UP000611640">
    <property type="component" value="Chromosome"/>
</dbReference>
<evidence type="ECO:0000313" key="3">
    <source>
        <dbReference type="Proteomes" id="UP000611640"/>
    </source>
</evidence>
<evidence type="ECO:0000313" key="2">
    <source>
        <dbReference type="EMBL" id="BCJ37215.1"/>
    </source>
</evidence>
<gene>
    <name evidence="2" type="ORF">Athai_47180</name>
</gene>